<sequence length="228" mass="25242">MIVKVSNLRNAVAAGAGMSFLDTAYETNHEMDDALLDVAEKLFRHIGHQKTAIEDIAAEFGRSHASVCRFFPTRSSINHRVYARWALKELDLRDQDAGSITLALAMLANVLTRLNHRARARVVCHPNEHSLWMAAAREDWPVHHAYFQSLATGFAALVGRDADMQHLPDHALTKMAKGVVTAMLAYLHPVLVEQRMNSEKDADADLAAHIGFVLKALNLSCLAEAPTR</sequence>
<dbReference type="Proteomes" id="UP001235269">
    <property type="component" value="Unassembled WGS sequence"/>
</dbReference>
<comment type="caution">
    <text evidence="2">The sequence shown here is derived from an EMBL/GenBank/DDBJ whole genome shotgun (WGS) entry which is preliminary data.</text>
</comment>
<protein>
    <submittedName>
        <fullName evidence="2">AcrR family transcriptional regulator</fullName>
    </submittedName>
</protein>
<feature type="domain" description="Tetracyclin repressor-like C-terminal" evidence="1">
    <location>
        <begin position="107"/>
        <end position="204"/>
    </location>
</feature>
<dbReference type="Pfam" id="PF17935">
    <property type="entry name" value="TetR_C_27"/>
    <property type="match status" value="1"/>
</dbReference>
<dbReference type="InterPro" id="IPR041478">
    <property type="entry name" value="TetR_C_27"/>
</dbReference>
<dbReference type="InterPro" id="IPR009057">
    <property type="entry name" value="Homeodomain-like_sf"/>
</dbReference>
<evidence type="ECO:0000313" key="3">
    <source>
        <dbReference type="Proteomes" id="UP001235269"/>
    </source>
</evidence>
<keyword evidence="3" id="KW-1185">Reference proteome</keyword>
<evidence type="ECO:0000313" key="2">
    <source>
        <dbReference type="EMBL" id="MDQ0456709.1"/>
    </source>
</evidence>
<name>A0ABU0IEP5_9HYPH</name>
<organism evidence="2 3">
    <name type="scientific">Rhizobium paknamense</name>
    <dbReference type="NCBI Taxonomy" id="1206817"/>
    <lineage>
        <taxon>Bacteria</taxon>
        <taxon>Pseudomonadati</taxon>
        <taxon>Pseudomonadota</taxon>
        <taxon>Alphaproteobacteria</taxon>
        <taxon>Hyphomicrobiales</taxon>
        <taxon>Rhizobiaceae</taxon>
        <taxon>Rhizobium/Agrobacterium group</taxon>
        <taxon>Rhizobium</taxon>
    </lineage>
</organism>
<dbReference type="EMBL" id="JAUSWH010000010">
    <property type="protein sequence ID" value="MDQ0456709.1"/>
    <property type="molecule type" value="Genomic_DNA"/>
</dbReference>
<evidence type="ECO:0000259" key="1">
    <source>
        <dbReference type="Pfam" id="PF17935"/>
    </source>
</evidence>
<accession>A0ABU0IEP5</accession>
<dbReference type="SUPFAM" id="SSF46689">
    <property type="entry name" value="Homeodomain-like"/>
    <property type="match status" value="1"/>
</dbReference>
<gene>
    <name evidence="2" type="ORF">QO005_003054</name>
</gene>
<reference evidence="2 3" key="1">
    <citation type="submission" date="2023-07" db="EMBL/GenBank/DDBJ databases">
        <title>Genomic Encyclopedia of Type Strains, Phase IV (KMG-IV): sequencing the most valuable type-strain genomes for metagenomic binning, comparative biology and taxonomic classification.</title>
        <authorList>
            <person name="Goeker M."/>
        </authorList>
    </citation>
    <scope>NUCLEOTIDE SEQUENCE [LARGE SCALE GENOMIC DNA]</scope>
    <source>
        <strain evidence="2 3">DSM 100301</strain>
    </source>
</reference>
<proteinExistence type="predicted"/>
<dbReference type="RefSeq" id="WP_307158900.1">
    <property type="nucleotide sequence ID" value="NZ_JAUSWH010000010.1"/>
</dbReference>
<dbReference type="Gene3D" id="1.10.357.10">
    <property type="entry name" value="Tetracycline Repressor, domain 2"/>
    <property type="match status" value="1"/>
</dbReference>